<dbReference type="EMBL" id="JBBPBN010000008">
    <property type="protein sequence ID" value="KAK9032911.1"/>
    <property type="molecule type" value="Genomic_DNA"/>
</dbReference>
<accession>A0ABR2T5Z6</accession>
<reference evidence="1 2" key="1">
    <citation type="journal article" date="2024" name="G3 (Bethesda)">
        <title>Genome assembly of Hibiscus sabdariffa L. provides insights into metabolisms of medicinal natural products.</title>
        <authorList>
            <person name="Kim T."/>
        </authorList>
    </citation>
    <scope>NUCLEOTIDE SEQUENCE [LARGE SCALE GENOMIC DNA]</scope>
    <source>
        <strain evidence="1">TK-2024</strain>
        <tissue evidence="1">Old leaves</tissue>
    </source>
</reference>
<keyword evidence="2" id="KW-1185">Reference proteome</keyword>
<evidence type="ECO:0000313" key="2">
    <source>
        <dbReference type="Proteomes" id="UP001396334"/>
    </source>
</evidence>
<dbReference type="SUPFAM" id="SSF48264">
    <property type="entry name" value="Cytochrome P450"/>
    <property type="match status" value="1"/>
</dbReference>
<proteinExistence type="predicted"/>
<evidence type="ECO:0008006" key="3">
    <source>
        <dbReference type="Google" id="ProtNLM"/>
    </source>
</evidence>
<evidence type="ECO:0000313" key="1">
    <source>
        <dbReference type="EMBL" id="KAK9032911.1"/>
    </source>
</evidence>
<dbReference type="Proteomes" id="UP001396334">
    <property type="component" value="Unassembled WGS sequence"/>
</dbReference>
<name>A0ABR2T5Z6_9ROSI</name>
<organism evidence="1 2">
    <name type="scientific">Hibiscus sabdariffa</name>
    <name type="common">roselle</name>
    <dbReference type="NCBI Taxonomy" id="183260"/>
    <lineage>
        <taxon>Eukaryota</taxon>
        <taxon>Viridiplantae</taxon>
        <taxon>Streptophyta</taxon>
        <taxon>Embryophyta</taxon>
        <taxon>Tracheophyta</taxon>
        <taxon>Spermatophyta</taxon>
        <taxon>Magnoliopsida</taxon>
        <taxon>eudicotyledons</taxon>
        <taxon>Gunneridae</taxon>
        <taxon>Pentapetalae</taxon>
        <taxon>rosids</taxon>
        <taxon>malvids</taxon>
        <taxon>Malvales</taxon>
        <taxon>Malvaceae</taxon>
        <taxon>Malvoideae</taxon>
        <taxon>Hibiscus</taxon>
    </lineage>
</organism>
<dbReference type="InterPro" id="IPR036396">
    <property type="entry name" value="Cyt_P450_sf"/>
</dbReference>
<comment type="caution">
    <text evidence="1">The sequence shown here is derived from an EMBL/GenBank/DDBJ whole genome shotgun (WGS) entry which is preliminary data.</text>
</comment>
<dbReference type="Gene3D" id="1.10.630.10">
    <property type="entry name" value="Cytochrome P450"/>
    <property type="match status" value="1"/>
</dbReference>
<gene>
    <name evidence="1" type="ORF">V6N11_017953</name>
</gene>
<protein>
    <recommendedName>
        <fullName evidence="3">Allene oxide synthase</fullName>
    </recommendedName>
</protein>
<sequence length="241" mass="27205">MHPIGPVAIVRPIRASLSENPTAPVSVSKPGQSKLPLKDIPGDYGLPFVGPIKDRLDYFYNQGRDEFFRSKIQKYQSTVFRTNMPPGPFISSDPKVVALLDGKSFPVLSMCPKLRKKTFSRASKVIPEFEACYSKLYETLEKELSEKGKSSFQTVNDQAGFNFLCRAFFGSNPPDTKLGDDGPGLISKWVLLQLGPVLSLGLPGYVEELAIRTFPLPPFLVKKDYQRLYDFFYQSFRFRSR</sequence>